<name>A0A1T4XC52_9FIRM</name>
<dbReference type="Pfam" id="PF11867">
    <property type="entry name" value="T1RH-like_C"/>
    <property type="match status" value="1"/>
</dbReference>
<evidence type="ECO:0000259" key="2">
    <source>
        <dbReference type="Pfam" id="PF11867"/>
    </source>
</evidence>
<gene>
    <name evidence="3" type="ORF">SAMN02745178_01672</name>
</gene>
<keyword evidence="4" id="KW-1185">Reference proteome</keyword>
<dbReference type="Proteomes" id="UP000190286">
    <property type="component" value="Unassembled WGS sequence"/>
</dbReference>
<proteinExistence type="predicted"/>
<dbReference type="AlphaFoldDB" id="A0A1T4XC52"/>
<dbReference type="PANTHER" id="PTHR30195">
    <property type="entry name" value="TYPE I SITE-SPECIFIC DEOXYRIBONUCLEASE PROTEIN SUBUNIT M AND R"/>
    <property type="match status" value="1"/>
</dbReference>
<evidence type="ECO:0000256" key="1">
    <source>
        <dbReference type="ARBA" id="ARBA00022747"/>
    </source>
</evidence>
<dbReference type="GO" id="GO:0009307">
    <property type="term" value="P:DNA restriction-modification system"/>
    <property type="evidence" value="ECO:0007669"/>
    <property type="project" value="UniProtKB-KW"/>
</dbReference>
<evidence type="ECO:0000313" key="3">
    <source>
        <dbReference type="EMBL" id="SKA87019.1"/>
    </source>
</evidence>
<organism evidence="3 4">
    <name type="scientific">Gemmiger formicilis</name>
    <dbReference type="NCBI Taxonomy" id="745368"/>
    <lineage>
        <taxon>Bacteria</taxon>
        <taxon>Bacillati</taxon>
        <taxon>Bacillota</taxon>
        <taxon>Clostridia</taxon>
        <taxon>Eubacteriales</taxon>
        <taxon>Gemmiger</taxon>
    </lineage>
</organism>
<dbReference type="EMBL" id="FUYF01000008">
    <property type="protein sequence ID" value="SKA87019.1"/>
    <property type="molecule type" value="Genomic_DNA"/>
</dbReference>
<protein>
    <recommendedName>
        <fullName evidence="2">Type I restriction enzyme HindI endonuclease subunit-like C-terminal domain-containing protein</fullName>
    </recommendedName>
</protein>
<dbReference type="InterPro" id="IPR051268">
    <property type="entry name" value="Type-I_R_enzyme_R_subunit"/>
</dbReference>
<dbReference type="STRING" id="745368.SAMN02745178_01672"/>
<accession>A0A1T4XC52</accession>
<evidence type="ECO:0000313" key="4">
    <source>
        <dbReference type="Proteomes" id="UP000190286"/>
    </source>
</evidence>
<dbReference type="PANTHER" id="PTHR30195:SF15">
    <property type="entry name" value="TYPE I RESTRICTION ENZYME HINDI ENDONUCLEASE SUBUNIT"/>
    <property type="match status" value="1"/>
</dbReference>
<keyword evidence="1" id="KW-0680">Restriction system</keyword>
<sequence length="164" mass="19105">MLKKLIAEQVQIYRHTNVVKSQKFSEIMQRAMNSYLNGMLTNEQVIEELLNLAKQMATANKEGEQLGLTADELAFYDALTKPQAIKDFYENTELIAITKELADTLRKNRTIDWQKRDSARAKMRMMIKRLLKRHRYPPEGMDDAVQTVMTQCELWTDNNDMESA</sequence>
<dbReference type="InterPro" id="IPR021810">
    <property type="entry name" value="T1RH-like_C"/>
</dbReference>
<feature type="domain" description="Type I restriction enzyme HindI endonuclease subunit-like C-terminal" evidence="2">
    <location>
        <begin position="1"/>
        <end position="156"/>
    </location>
</feature>
<reference evidence="3 4" key="1">
    <citation type="submission" date="2017-02" db="EMBL/GenBank/DDBJ databases">
        <authorList>
            <person name="Peterson S.W."/>
        </authorList>
    </citation>
    <scope>NUCLEOTIDE SEQUENCE [LARGE SCALE GENOMIC DNA]</scope>
    <source>
        <strain evidence="3 4">ATCC 27749</strain>
    </source>
</reference>